<dbReference type="AlphaFoldDB" id="A0AAD9LBS8"/>
<dbReference type="EMBL" id="JASMQC010000037">
    <property type="protein sequence ID" value="KAK1930773.1"/>
    <property type="molecule type" value="Genomic_DNA"/>
</dbReference>
<proteinExistence type="predicted"/>
<accession>A0AAD9LBS8</accession>
<reference evidence="1" key="1">
    <citation type="submission" date="2023-08" db="EMBL/GenBank/DDBJ databases">
        <title>Reference Genome Resource for the Citrus Pathogen Phytophthora citrophthora.</title>
        <authorList>
            <person name="Moller H."/>
            <person name="Coetzee B."/>
            <person name="Rose L.J."/>
            <person name="Van Niekerk J.M."/>
        </authorList>
    </citation>
    <scope>NUCLEOTIDE SEQUENCE</scope>
    <source>
        <strain evidence="1">STE-U-9442</strain>
    </source>
</reference>
<comment type="caution">
    <text evidence="1">The sequence shown here is derived from an EMBL/GenBank/DDBJ whole genome shotgun (WGS) entry which is preliminary data.</text>
</comment>
<sequence>MARARAVLEYDRAAADFSATNESAIKGLQEIGKQKWAIANSPCTRFNTLTSNNVESVNCALTGIRSLPILDCLIEIERNVARKWMEKTKKADIWGVS</sequence>
<keyword evidence="2" id="KW-1185">Reference proteome</keyword>
<organism evidence="1 2">
    <name type="scientific">Phytophthora citrophthora</name>
    <dbReference type="NCBI Taxonomy" id="4793"/>
    <lineage>
        <taxon>Eukaryota</taxon>
        <taxon>Sar</taxon>
        <taxon>Stramenopiles</taxon>
        <taxon>Oomycota</taxon>
        <taxon>Peronosporomycetes</taxon>
        <taxon>Peronosporales</taxon>
        <taxon>Peronosporaceae</taxon>
        <taxon>Phytophthora</taxon>
    </lineage>
</organism>
<dbReference type="Proteomes" id="UP001259832">
    <property type="component" value="Unassembled WGS sequence"/>
</dbReference>
<name>A0AAD9LBS8_9STRA</name>
<protein>
    <submittedName>
        <fullName evidence="1">Uncharacterized protein</fullName>
    </submittedName>
</protein>
<gene>
    <name evidence="1" type="ORF">P3T76_013730</name>
</gene>
<evidence type="ECO:0000313" key="2">
    <source>
        <dbReference type="Proteomes" id="UP001259832"/>
    </source>
</evidence>
<evidence type="ECO:0000313" key="1">
    <source>
        <dbReference type="EMBL" id="KAK1930773.1"/>
    </source>
</evidence>